<dbReference type="EMBL" id="LACI01001911">
    <property type="protein sequence ID" value="KJU83411.1"/>
    <property type="molecule type" value="Genomic_DNA"/>
</dbReference>
<organism evidence="1 2">
    <name type="scientific">Candidatus Magnetobacterium bavaricum</name>
    <dbReference type="NCBI Taxonomy" id="29290"/>
    <lineage>
        <taxon>Bacteria</taxon>
        <taxon>Pseudomonadati</taxon>
        <taxon>Nitrospirota</taxon>
        <taxon>Thermodesulfovibrionia</taxon>
        <taxon>Thermodesulfovibrionales</taxon>
        <taxon>Candidatus Magnetobacteriaceae</taxon>
        <taxon>Candidatus Magnetobacterium</taxon>
    </lineage>
</organism>
<gene>
    <name evidence="1" type="ORF">MBAV_004394</name>
</gene>
<proteinExistence type="predicted"/>
<reference evidence="1 2" key="1">
    <citation type="submission" date="2015-02" db="EMBL/GenBank/DDBJ databases">
        <title>Single-cell genomics of uncultivated deep-branching MTB reveals a conserved set of magnetosome genes.</title>
        <authorList>
            <person name="Kolinko S."/>
            <person name="Richter M."/>
            <person name="Glockner F.O."/>
            <person name="Brachmann A."/>
            <person name="Schuler D."/>
        </authorList>
    </citation>
    <scope>NUCLEOTIDE SEQUENCE [LARGE SCALE GENOMIC DNA]</scope>
    <source>
        <strain evidence="1">TM-1</strain>
    </source>
</reference>
<evidence type="ECO:0000313" key="2">
    <source>
        <dbReference type="Proteomes" id="UP000033423"/>
    </source>
</evidence>
<evidence type="ECO:0000313" key="1">
    <source>
        <dbReference type="EMBL" id="KJU83411.1"/>
    </source>
</evidence>
<name>A0A0F3GNF2_9BACT</name>
<protein>
    <submittedName>
        <fullName evidence="1">Uncharacterized protein</fullName>
    </submittedName>
</protein>
<keyword evidence="2" id="KW-1185">Reference proteome</keyword>
<dbReference type="Proteomes" id="UP000033423">
    <property type="component" value="Unassembled WGS sequence"/>
</dbReference>
<dbReference type="AlphaFoldDB" id="A0A0F3GNF2"/>
<accession>A0A0F3GNF2</accession>
<sequence>MCSLITTGRLRPTLAIRPARGSSSWAMATSPPTISPSTTTYGRCVADRLVIWLIWSFRSPVQAPAQ</sequence>
<comment type="caution">
    <text evidence="1">The sequence shown here is derived from an EMBL/GenBank/DDBJ whole genome shotgun (WGS) entry which is preliminary data.</text>
</comment>